<feature type="compositionally biased region" description="Low complexity" evidence="1">
    <location>
        <begin position="210"/>
        <end position="224"/>
    </location>
</feature>
<sequence>MKPRLSANCVARTLLLLALVSACLSLGAAERLAPPAVNAASVPVTAPVASTAACLRPSDQVAACQPGQQLSLTPIALPSARLGVAYKPRRMVAGGVAPYRVDVINGSKPEGLDFTPDGSLAGLPVGPVRAYTFTVHVTDASAPPLSVRQAYVLRVEKLAPPRKAASDASANSVVVPVPVAPVVIPPGPAQVTSYMLLQEDLDDMFPKPKTATASASGPEAAASAPRKRLRLRPAAFPTAFADKMQAMLGPLIHVDFPTAGLLAQALEARRCAYFRSVVNQAAVAAGRVATPADLKCQAVAPAAQAGASSQPPSSGVPGVSPTLYADLLPEILKTDLIAQAQWQHPLDGNAKPPAWVDNGCGCAPPITDDWSYGIYPFWQGQDAEPQKIDFSLFSRIGYLGAQLSDNGGLVKAIPFDSAHDGFTRTAHRFGTRVDLIVHRSEWSNLLSQPYQTELIQRAVTDIVKLVDTRMTDGFTTAKRYLLPGWDEPVHMFDGVTLFFDNAPTDAEGKKKFEAFYTSFVHSLIAEMQKTKRSYALNIVAPATEIGKDGAYHYSHLWGYIQQAQMLTEANALAGAEEKDYKGTTDITVTVLALLAEPTRQAEKELRAGADATEVIHGHSRVAVLKSIAPVLFHAAGNTGLAGMRINEQQFDDDLAYFKSQFRGMALWPMPLHDTVVGPAVYSLLAKNFSPKFPGAIDGMCQWVCPNRSAMRLLFMGLLVIGVVAFGLYYGVCSVRGLGRPYIAFLWLGGVVTVAVGLLLLRCDPQLAHVRRGNGPLVVLLVVTVATGMYYSLRSRTDQP</sequence>
<keyword evidence="2" id="KW-0812">Transmembrane</keyword>
<dbReference type="EMBL" id="JACCFH010000002">
    <property type="protein sequence ID" value="NYG35403.1"/>
    <property type="molecule type" value="Genomic_DNA"/>
</dbReference>
<protein>
    <submittedName>
        <fullName evidence="4">Uncharacterized protein</fullName>
    </submittedName>
</protein>
<feature type="region of interest" description="Disordered" evidence="1">
    <location>
        <begin position="206"/>
        <end position="226"/>
    </location>
</feature>
<dbReference type="InterPro" id="IPR013783">
    <property type="entry name" value="Ig-like_fold"/>
</dbReference>
<accession>A0A7Y9R273</accession>
<organism evidence="4 5">
    <name type="scientific">Sphaerotilus montanus</name>
    <dbReference type="NCBI Taxonomy" id="522889"/>
    <lineage>
        <taxon>Bacteria</taxon>
        <taxon>Pseudomonadati</taxon>
        <taxon>Pseudomonadota</taxon>
        <taxon>Betaproteobacteria</taxon>
        <taxon>Burkholderiales</taxon>
        <taxon>Sphaerotilaceae</taxon>
        <taxon>Sphaerotilus</taxon>
    </lineage>
</organism>
<keyword evidence="2" id="KW-1133">Transmembrane helix</keyword>
<feature type="transmembrane region" description="Helical" evidence="2">
    <location>
        <begin position="741"/>
        <end position="760"/>
    </location>
</feature>
<evidence type="ECO:0000313" key="4">
    <source>
        <dbReference type="EMBL" id="NYG35403.1"/>
    </source>
</evidence>
<feature type="transmembrane region" description="Helical" evidence="2">
    <location>
        <begin position="772"/>
        <end position="792"/>
    </location>
</feature>
<evidence type="ECO:0000313" key="5">
    <source>
        <dbReference type="Proteomes" id="UP000518288"/>
    </source>
</evidence>
<keyword evidence="3" id="KW-0732">Signal</keyword>
<comment type="caution">
    <text evidence="4">The sequence shown here is derived from an EMBL/GenBank/DDBJ whole genome shotgun (WGS) entry which is preliminary data.</text>
</comment>
<dbReference type="Pfam" id="PF05345">
    <property type="entry name" value="He_PIG"/>
    <property type="match status" value="1"/>
</dbReference>
<dbReference type="Gene3D" id="2.60.40.10">
    <property type="entry name" value="Immunoglobulins"/>
    <property type="match status" value="1"/>
</dbReference>
<keyword evidence="2" id="KW-0472">Membrane</keyword>
<feature type="chain" id="PRO_5030834473" evidence="3">
    <location>
        <begin position="29"/>
        <end position="799"/>
    </location>
</feature>
<feature type="signal peptide" evidence="3">
    <location>
        <begin position="1"/>
        <end position="28"/>
    </location>
</feature>
<reference evidence="4 5" key="1">
    <citation type="submission" date="2020-07" db="EMBL/GenBank/DDBJ databases">
        <title>Genomic Encyclopedia of Archaeal and Bacterial Type Strains, Phase II (KMG-II): from individual species to whole genera.</title>
        <authorList>
            <person name="Goeker M."/>
        </authorList>
    </citation>
    <scope>NUCLEOTIDE SEQUENCE [LARGE SCALE GENOMIC DNA]</scope>
    <source>
        <strain evidence="4 5">DSM 21226</strain>
    </source>
</reference>
<dbReference type="AlphaFoldDB" id="A0A7Y9R273"/>
<evidence type="ECO:0000256" key="3">
    <source>
        <dbReference type="SAM" id="SignalP"/>
    </source>
</evidence>
<keyword evidence="5" id="KW-1185">Reference proteome</keyword>
<dbReference type="Gene3D" id="3.20.20.80">
    <property type="entry name" value="Glycosidases"/>
    <property type="match status" value="1"/>
</dbReference>
<dbReference type="RefSeq" id="WP_179636309.1">
    <property type="nucleotide sequence ID" value="NZ_JACCFH010000002.1"/>
</dbReference>
<feature type="transmembrane region" description="Helical" evidence="2">
    <location>
        <begin position="709"/>
        <end position="729"/>
    </location>
</feature>
<dbReference type="Proteomes" id="UP000518288">
    <property type="component" value="Unassembled WGS sequence"/>
</dbReference>
<name>A0A7Y9R273_9BURK</name>
<evidence type="ECO:0000256" key="1">
    <source>
        <dbReference type="SAM" id="MobiDB-lite"/>
    </source>
</evidence>
<gene>
    <name evidence="4" type="ORF">BDD16_004465</name>
</gene>
<dbReference type="PROSITE" id="PS51257">
    <property type="entry name" value="PROKAR_LIPOPROTEIN"/>
    <property type="match status" value="1"/>
</dbReference>
<evidence type="ECO:0000256" key="2">
    <source>
        <dbReference type="SAM" id="Phobius"/>
    </source>
</evidence>
<proteinExistence type="predicted"/>